<organism evidence="4 5">
    <name type="scientific">Leptothoe kymatousa TAU-MAC 1615</name>
    <dbReference type="NCBI Taxonomy" id="2364775"/>
    <lineage>
        <taxon>Bacteria</taxon>
        <taxon>Bacillati</taxon>
        <taxon>Cyanobacteriota</taxon>
        <taxon>Cyanophyceae</taxon>
        <taxon>Nodosilineales</taxon>
        <taxon>Cymatolegaceae</taxon>
        <taxon>Leptothoe</taxon>
        <taxon>Leptothoe kymatousa</taxon>
    </lineage>
</organism>
<dbReference type="RefSeq" id="WP_215616683.1">
    <property type="nucleotide sequence ID" value="NZ_JADOER010000002.1"/>
</dbReference>
<evidence type="ECO:0000313" key="5">
    <source>
        <dbReference type="Proteomes" id="UP001196661"/>
    </source>
</evidence>
<protein>
    <submittedName>
        <fullName evidence="4">Tetratricopeptide repeat protein</fullName>
    </submittedName>
</protein>
<gene>
    <name evidence="4" type="ORF">IXB28_01045</name>
</gene>
<keyword evidence="1" id="KW-0677">Repeat</keyword>
<evidence type="ECO:0000256" key="2">
    <source>
        <dbReference type="ARBA" id="ARBA00022803"/>
    </source>
</evidence>
<dbReference type="PROSITE" id="PS50005">
    <property type="entry name" value="TPR"/>
    <property type="match status" value="2"/>
</dbReference>
<dbReference type="PANTHER" id="PTHR44943">
    <property type="entry name" value="CELLULOSE SYNTHASE OPERON PROTEIN C"/>
    <property type="match status" value="1"/>
</dbReference>
<dbReference type="SMART" id="SM00028">
    <property type="entry name" value="TPR"/>
    <property type="match status" value="5"/>
</dbReference>
<dbReference type="InterPro" id="IPR011990">
    <property type="entry name" value="TPR-like_helical_dom_sf"/>
</dbReference>
<dbReference type="PANTHER" id="PTHR44943:SF8">
    <property type="entry name" value="TPR REPEAT-CONTAINING PROTEIN MJ0263"/>
    <property type="match status" value="1"/>
</dbReference>
<evidence type="ECO:0000313" key="4">
    <source>
        <dbReference type="EMBL" id="MBT9310779.1"/>
    </source>
</evidence>
<evidence type="ECO:0000256" key="1">
    <source>
        <dbReference type="ARBA" id="ARBA00022737"/>
    </source>
</evidence>
<dbReference type="Proteomes" id="UP001196661">
    <property type="component" value="Unassembled WGS sequence"/>
</dbReference>
<feature type="repeat" description="TPR" evidence="3">
    <location>
        <begin position="163"/>
        <end position="196"/>
    </location>
</feature>
<keyword evidence="5" id="KW-1185">Reference proteome</keyword>
<reference evidence="4 5" key="1">
    <citation type="journal article" date="2021" name="Mar. Drugs">
        <title>Genome Reduction and Secondary Metabolism of the Marine Sponge-Associated Cyanobacterium Leptothoe.</title>
        <authorList>
            <person name="Konstantinou D."/>
            <person name="Popin R.V."/>
            <person name="Fewer D.P."/>
            <person name="Sivonen K."/>
            <person name="Gkelis S."/>
        </authorList>
    </citation>
    <scope>NUCLEOTIDE SEQUENCE [LARGE SCALE GENOMIC DNA]</scope>
    <source>
        <strain evidence="4 5">TAU-MAC 1615</strain>
    </source>
</reference>
<dbReference type="Pfam" id="PF13432">
    <property type="entry name" value="TPR_16"/>
    <property type="match status" value="1"/>
</dbReference>
<dbReference type="EMBL" id="JADOER010000002">
    <property type="protein sequence ID" value="MBT9310779.1"/>
    <property type="molecule type" value="Genomic_DNA"/>
</dbReference>
<dbReference type="PROSITE" id="PS50293">
    <property type="entry name" value="TPR_REGION"/>
    <property type="match status" value="1"/>
</dbReference>
<dbReference type="InterPro" id="IPR051685">
    <property type="entry name" value="Ycf3/AcsC/BcsC/TPR_MFPF"/>
</dbReference>
<dbReference type="Gene3D" id="1.25.40.10">
    <property type="entry name" value="Tetratricopeptide repeat domain"/>
    <property type="match status" value="3"/>
</dbReference>
<accession>A0ABS5XYT1</accession>
<sequence>MISTTQTTVSDDVIALFEKGLQKISVEDHAAALPIFEQIVALNPNIPNAWEKYSAVLQKLDRYGEAMAANATAIRLYQSGRNALAIDPTKSWTITEWLTKANTLYLHGCYEEAIVVYDAALHLESEKKYTLLNNKGLALQKLGRREDAIAAYEAALKIRPDSCEALNNKGNALYGLGYYQEAITTYDKALAINPHIYEVLNNKGNALYKLRRYQAALTLYNMALALKTDVQETDVQEIIENKGAALYRLGLRGSLAQRSNQRKSR</sequence>
<name>A0ABS5XYT1_9CYAN</name>
<comment type="caution">
    <text evidence="4">The sequence shown here is derived from an EMBL/GenBank/DDBJ whole genome shotgun (WGS) entry which is preliminary data.</text>
</comment>
<feature type="repeat" description="TPR" evidence="3">
    <location>
        <begin position="129"/>
        <end position="162"/>
    </location>
</feature>
<proteinExistence type="predicted"/>
<dbReference type="InterPro" id="IPR019734">
    <property type="entry name" value="TPR_rpt"/>
</dbReference>
<evidence type="ECO:0000256" key="3">
    <source>
        <dbReference type="PROSITE-ProRule" id="PRU00339"/>
    </source>
</evidence>
<dbReference type="Pfam" id="PF13374">
    <property type="entry name" value="TPR_10"/>
    <property type="match status" value="1"/>
</dbReference>
<dbReference type="SUPFAM" id="SSF48452">
    <property type="entry name" value="TPR-like"/>
    <property type="match status" value="1"/>
</dbReference>
<keyword evidence="2 3" id="KW-0802">TPR repeat</keyword>